<dbReference type="Proteomes" id="UP000249008">
    <property type="component" value="Chromosome 1"/>
</dbReference>
<dbReference type="AlphaFoldDB" id="A0AAX2JBX0"/>
<name>A0AAX2JBX0_9FUSO</name>
<accession>A0AAX2JBX0</accession>
<protein>
    <submittedName>
        <fullName evidence="1">Uncharacterized protein</fullName>
    </submittedName>
</protein>
<dbReference type="EMBL" id="LS483487">
    <property type="protein sequence ID" value="SQJ02971.1"/>
    <property type="molecule type" value="Genomic_DNA"/>
</dbReference>
<evidence type="ECO:0000313" key="1">
    <source>
        <dbReference type="EMBL" id="SQJ02971.1"/>
    </source>
</evidence>
<sequence length="35" mass="4286">MANTNIDDKNIYHKINILKKEQKEKEDKKRKKDEV</sequence>
<gene>
    <name evidence="1" type="ORF">NCTC12112_01620</name>
</gene>
<proteinExistence type="predicted"/>
<evidence type="ECO:0000313" key="2">
    <source>
        <dbReference type="Proteomes" id="UP000249008"/>
    </source>
</evidence>
<organism evidence="1 2">
    <name type="scientific">Fusobacterium ulcerans</name>
    <dbReference type="NCBI Taxonomy" id="861"/>
    <lineage>
        <taxon>Bacteria</taxon>
        <taxon>Fusobacteriati</taxon>
        <taxon>Fusobacteriota</taxon>
        <taxon>Fusobacteriia</taxon>
        <taxon>Fusobacteriales</taxon>
        <taxon>Fusobacteriaceae</taxon>
        <taxon>Fusobacterium</taxon>
    </lineage>
</organism>
<reference evidence="1 2" key="1">
    <citation type="submission" date="2018-06" db="EMBL/GenBank/DDBJ databases">
        <authorList>
            <consortium name="Pathogen Informatics"/>
            <person name="Doyle S."/>
        </authorList>
    </citation>
    <scope>NUCLEOTIDE SEQUENCE [LARGE SCALE GENOMIC DNA]</scope>
    <source>
        <strain evidence="1 2">NCTC12112</strain>
    </source>
</reference>